<dbReference type="SUPFAM" id="SSF55874">
    <property type="entry name" value="ATPase domain of HSP90 chaperone/DNA topoisomerase II/histidine kinase"/>
    <property type="match status" value="1"/>
</dbReference>
<evidence type="ECO:0000256" key="2">
    <source>
        <dbReference type="ARBA" id="ARBA00012438"/>
    </source>
</evidence>
<evidence type="ECO:0000256" key="3">
    <source>
        <dbReference type="ARBA" id="ARBA00022553"/>
    </source>
</evidence>
<feature type="non-terminal residue" evidence="10">
    <location>
        <position position="1"/>
    </location>
</feature>
<dbReference type="Gene3D" id="3.30.450.20">
    <property type="entry name" value="PAS domain"/>
    <property type="match status" value="1"/>
</dbReference>
<dbReference type="GO" id="GO:0005524">
    <property type="term" value="F:ATP binding"/>
    <property type="evidence" value="ECO:0007669"/>
    <property type="project" value="UniProtKB-KW"/>
</dbReference>
<dbReference type="InterPro" id="IPR003594">
    <property type="entry name" value="HATPase_dom"/>
</dbReference>
<dbReference type="PANTHER" id="PTHR41523:SF8">
    <property type="entry name" value="ETHYLENE RESPONSE SENSOR PROTEIN"/>
    <property type="match status" value="1"/>
</dbReference>
<evidence type="ECO:0000256" key="5">
    <source>
        <dbReference type="ARBA" id="ARBA00022741"/>
    </source>
</evidence>
<dbReference type="Gene3D" id="3.30.565.10">
    <property type="entry name" value="Histidine kinase-like ATPase, C-terminal domain"/>
    <property type="match status" value="1"/>
</dbReference>
<keyword evidence="4" id="KW-0808">Transferase</keyword>
<comment type="catalytic activity">
    <reaction evidence="1">
        <text>ATP + protein L-histidine = ADP + protein N-phospho-L-histidine.</text>
        <dbReference type="EC" id="2.7.13.3"/>
    </reaction>
</comment>
<dbReference type="Pfam" id="PF02518">
    <property type="entry name" value="HATPase_c"/>
    <property type="match status" value="1"/>
</dbReference>
<proteinExistence type="predicted"/>
<keyword evidence="8" id="KW-0843">Virulence</keyword>
<gene>
    <name evidence="10" type="ORF">DCP75_03715</name>
</gene>
<dbReference type="NCBIfam" id="TIGR00229">
    <property type="entry name" value="sensory_box"/>
    <property type="match status" value="1"/>
</dbReference>
<accession>A0A3C1KK31</accession>
<dbReference type="EC" id="2.7.13.3" evidence="2"/>
<comment type="caution">
    <text evidence="10">The sequence shown here is derived from an EMBL/GenBank/DDBJ whole genome shotgun (WGS) entry which is preliminary data.</text>
</comment>
<evidence type="ECO:0000256" key="1">
    <source>
        <dbReference type="ARBA" id="ARBA00000085"/>
    </source>
</evidence>
<dbReference type="EMBL" id="DMND01000060">
    <property type="protein sequence ID" value="HAN26823.1"/>
    <property type="molecule type" value="Genomic_DNA"/>
</dbReference>
<evidence type="ECO:0000259" key="9">
    <source>
        <dbReference type="PROSITE" id="PS50113"/>
    </source>
</evidence>
<evidence type="ECO:0000256" key="7">
    <source>
        <dbReference type="ARBA" id="ARBA00022840"/>
    </source>
</evidence>
<keyword evidence="6 10" id="KW-0418">Kinase</keyword>
<dbReference type="PANTHER" id="PTHR41523">
    <property type="entry name" value="TWO-COMPONENT SYSTEM SENSOR PROTEIN"/>
    <property type="match status" value="1"/>
</dbReference>
<evidence type="ECO:0000313" key="10">
    <source>
        <dbReference type="EMBL" id="HAN26823.1"/>
    </source>
</evidence>
<dbReference type="InterPro" id="IPR000700">
    <property type="entry name" value="PAS-assoc_C"/>
</dbReference>
<organism evidence="10 11">
    <name type="scientific">Haliea salexigens</name>
    <dbReference type="NCBI Taxonomy" id="287487"/>
    <lineage>
        <taxon>Bacteria</taxon>
        <taxon>Pseudomonadati</taxon>
        <taxon>Pseudomonadota</taxon>
        <taxon>Gammaproteobacteria</taxon>
        <taxon>Cellvibrionales</taxon>
        <taxon>Halieaceae</taxon>
        <taxon>Haliea</taxon>
    </lineage>
</organism>
<name>A0A3C1KK31_9GAMM</name>
<dbReference type="InterPro" id="IPR011495">
    <property type="entry name" value="Sig_transdc_His_kin_sub2_dim/P"/>
</dbReference>
<dbReference type="Pfam" id="PF07568">
    <property type="entry name" value="HisKA_2"/>
    <property type="match status" value="1"/>
</dbReference>
<keyword evidence="7" id="KW-0067">ATP-binding</keyword>
<protein>
    <recommendedName>
        <fullName evidence="2">histidine kinase</fullName>
        <ecNumber evidence="2">2.7.13.3</ecNumber>
    </recommendedName>
</protein>
<keyword evidence="3" id="KW-0597">Phosphoprotein</keyword>
<dbReference type="InterPro" id="IPR036890">
    <property type="entry name" value="HATPase_C_sf"/>
</dbReference>
<dbReference type="STRING" id="1121937.GCA_000423125_02265"/>
<sequence length="300" mass="33076">ELIGANIDMLVPERFRQHHPEVRHAYTARPVSRAMGQGRDLYALNKKGEEFPVEIGLNPLDTATGVMILASVVDITERKQQEESLKSALLEKEVLLAEIHHRVKNNLQIIDSLIGMQMEHVAGEQARAALMDSQNRVKTISLTHQILYQSQDFAHIDAGEFIASLTHNLVQSYGMDRARIDLELDVDPLILSMNRSLPLGLIVNELVSNALKHAFPESRAGKLTVSLKAESASRAMLAVTDTGVGLPSGRTGREGETLGLRLLEALALQIEADLKVRAGNPTSFQLIFDPRQMEADQVPS</sequence>
<dbReference type="InterPro" id="IPR000014">
    <property type="entry name" value="PAS"/>
</dbReference>
<dbReference type="AlphaFoldDB" id="A0A3C1KK31"/>
<reference evidence="10 11" key="1">
    <citation type="journal article" date="2018" name="Nat. Biotechnol.">
        <title>A standardized bacterial taxonomy based on genome phylogeny substantially revises the tree of life.</title>
        <authorList>
            <person name="Parks D.H."/>
            <person name="Chuvochina M."/>
            <person name="Waite D.W."/>
            <person name="Rinke C."/>
            <person name="Skarshewski A."/>
            <person name="Chaumeil P.A."/>
            <person name="Hugenholtz P."/>
        </authorList>
    </citation>
    <scope>NUCLEOTIDE SEQUENCE [LARGE SCALE GENOMIC DNA]</scope>
    <source>
        <strain evidence="10">UBA9158</strain>
    </source>
</reference>
<dbReference type="SMART" id="SM00387">
    <property type="entry name" value="HATPase_c"/>
    <property type="match status" value="1"/>
</dbReference>
<dbReference type="InterPro" id="IPR035965">
    <property type="entry name" value="PAS-like_dom_sf"/>
</dbReference>
<dbReference type="PROSITE" id="PS50113">
    <property type="entry name" value="PAC"/>
    <property type="match status" value="1"/>
</dbReference>
<keyword evidence="5" id="KW-0547">Nucleotide-binding</keyword>
<evidence type="ECO:0000313" key="11">
    <source>
        <dbReference type="Proteomes" id="UP000259273"/>
    </source>
</evidence>
<evidence type="ECO:0000256" key="8">
    <source>
        <dbReference type="ARBA" id="ARBA00023026"/>
    </source>
</evidence>
<dbReference type="SUPFAM" id="SSF55785">
    <property type="entry name" value="PYP-like sensor domain (PAS domain)"/>
    <property type="match status" value="1"/>
</dbReference>
<feature type="domain" description="PAC" evidence="9">
    <location>
        <begin position="37"/>
        <end position="87"/>
    </location>
</feature>
<evidence type="ECO:0000256" key="4">
    <source>
        <dbReference type="ARBA" id="ARBA00022679"/>
    </source>
</evidence>
<dbReference type="Proteomes" id="UP000259273">
    <property type="component" value="Unassembled WGS sequence"/>
</dbReference>
<evidence type="ECO:0000256" key="6">
    <source>
        <dbReference type="ARBA" id="ARBA00022777"/>
    </source>
</evidence>
<dbReference type="GO" id="GO:0004673">
    <property type="term" value="F:protein histidine kinase activity"/>
    <property type="evidence" value="ECO:0007669"/>
    <property type="project" value="UniProtKB-EC"/>
</dbReference>